<evidence type="ECO:0000259" key="2">
    <source>
        <dbReference type="Pfam" id="PF04083"/>
    </source>
</evidence>
<evidence type="ECO:0000256" key="1">
    <source>
        <dbReference type="SAM" id="SignalP"/>
    </source>
</evidence>
<evidence type="ECO:0000313" key="3">
    <source>
        <dbReference type="EMBL" id="GMH25694.1"/>
    </source>
</evidence>
<dbReference type="SUPFAM" id="SSF53474">
    <property type="entry name" value="alpha/beta-Hydrolases"/>
    <property type="match status" value="1"/>
</dbReference>
<dbReference type="Proteomes" id="UP001279734">
    <property type="component" value="Unassembled WGS sequence"/>
</dbReference>
<gene>
    <name evidence="3" type="ORF">Nepgr_027537</name>
</gene>
<dbReference type="EMBL" id="BSYO01000029">
    <property type="protein sequence ID" value="GMH25694.1"/>
    <property type="molecule type" value="Genomic_DNA"/>
</dbReference>
<evidence type="ECO:0000313" key="4">
    <source>
        <dbReference type="Proteomes" id="UP001279734"/>
    </source>
</evidence>
<keyword evidence="1" id="KW-0732">Signal</keyword>
<feature type="domain" description="Partial AB-hydrolase lipase" evidence="2">
    <location>
        <begin position="49"/>
        <end position="106"/>
    </location>
</feature>
<sequence>MADRGFLRWVCLGVMIFATVVELPRAHGTSRNIYGQTEVGSICAGSVIPHGYRCQEFEVRTEDGYILSVQRIPDGGAAGGGSHLLNKQPVLFQHGLLVDGTTWFLNPPNQNLPFILADSGFDVWIANTRGTRFSRTHVSLDPNNHEFWNWSWDELVAYDLPATIDFVYQSTGQKIDYVGHSLVRVGSMLVSILLG</sequence>
<protein>
    <recommendedName>
        <fullName evidence="2">Partial AB-hydrolase lipase domain-containing protein</fullName>
    </recommendedName>
</protein>
<dbReference type="GO" id="GO:0006629">
    <property type="term" value="P:lipid metabolic process"/>
    <property type="evidence" value="ECO:0007669"/>
    <property type="project" value="InterPro"/>
</dbReference>
<name>A0AAD3Y376_NEPGR</name>
<accession>A0AAD3Y376</accession>
<feature type="signal peptide" evidence="1">
    <location>
        <begin position="1"/>
        <end position="26"/>
    </location>
</feature>
<reference evidence="3" key="1">
    <citation type="submission" date="2023-05" db="EMBL/GenBank/DDBJ databases">
        <title>Nepenthes gracilis genome sequencing.</title>
        <authorList>
            <person name="Fukushima K."/>
        </authorList>
    </citation>
    <scope>NUCLEOTIDE SEQUENCE</scope>
    <source>
        <strain evidence="3">SING2019-196</strain>
    </source>
</reference>
<organism evidence="3 4">
    <name type="scientific">Nepenthes gracilis</name>
    <name type="common">Slender pitcher plant</name>
    <dbReference type="NCBI Taxonomy" id="150966"/>
    <lineage>
        <taxon>Eukaryota</taxon>
        <taxon>Viridiplantae</taxon>
        <taxon>Streptophyta</taxon>
        <taxon>Embryophyta</taxon>
        <taxon>Tracheophyta</taxon>
        <taxon>Spermatophyta</taxon>
        <taxon>Magnoliopsida</taxon>
        <taxon>eudicotyledons</taxon>
        <taxon>Gunneridae</taxon>
        <taxon>Pentapetalae</taxon>
        <taxon>Caryophyllales</taxon>
        <taxon>Nepenthaceae</taxon>
        <taxon>Nepenthes</taxon>
    </lineage>
</organism>
<comment type="caution">
    <text evidence="3">The sequence shown here is derived from an EMBL/GenBank/DDBJ whole genome shotgun (WGS) entry which is preliminary data.</text>
</comment>
<dbReference type="AlphaFoldDB" id="A0AAD3Y376"/>
<dbReference type="InterPro" id="IPR006693">
    <property type="entry name" value="AB_hydrolase_lipase"/>
</dbReference>
<dbReference type="PANTHER" id="PTHR11005">
    <property type="entry name" value="LYSOSOMAL ACID LIPASE-RELATED"/>
    <property type="match status" value="1"/>
</dbReference>
<dbReference type="Gene3D" id="3.40.50.1820">
    <property type="entry name" value="alpha/beta hydrolase"/>
    <property type="match status" value="1"/>
</dbReference>
<proteinExistence type="predicted"/>
<feature type="chain" id="PRO_5042274414" description="Partial AB-hydrolase lipase domain-containing protein" evidence="1">
    <location>
        <begin position="27"/>
        <end position="195"/>
    </location>
</feature>
<keyword evidence="4" id="KW-1185">Reference proteome</keyword>
<dbReference type="Pfam" id="PF04083">
    <property type="entry name" value="Abhydro_lipase"/>
    <property type="match status" value="1"/>
</dbReference>
<dbReference type="InterPro" id="IPR029058">
    <property type="entry name" value="AB_hydrolase_fold"/>
</dbReference>